<dbReference type="SFLD" id="SFLDG01129">
    <property type="entry name" value="C1.5:_HAD__Beta-PGM__Phosphata"/>
    <property type="match status" value="1"/>
</dbReference>
<dbReference type="InterPro" id="IPR051400">
    <property type="entry name" value="HAD-like_hydrolase"/>
</dbReference>
<comment type="caution">
    <text evidence="5">The sequence shown here is derived from an EMBL/GenBank/DDBJ whole genome shotgun (WGS) entry which is preliminary data.</text>
</comment>
<comment type="cofactor">
    <cofactor evidence="1">
        <name>Mg(2+)</name>
        <dbReference type="ChEBI" id="CHEBI:18420"/>
    </cofactor>
</comment>
<dbReference type="Proteomes" id="UP001597214">
    <property type="component" value="Unassembled WGS sequence"/>
</dbReference>
<dbReference type="Gene3D" id="1.10.150.520">
    <property type="match status" value="1"/>
</dbReference>
<dbReference type="GO" id="GO:0016787">
    <property type="term" value="F:hydrolase activity"/>
    <property type="evidence" value="ECO:0007669"/>
    <property type="project" value="UniProtKB-KW"/>
</dbReference>
<reference evidence="6" key="1">
    <citation type="journal article" date="2019" name="Int. J. Syst. Evol. Microbiol.">
        <title>The Global Catalogue of Microorganisms (GCM) 10K type strain sequencing project: providing services to taxonomists for standard genome sequencing and annotation.</title>
        <authorList>
            <consortium name="The Broad Institute Genomics Platform"/>
            <consortium name="The Broad Institute Genome Sequencing Center for Infectious Disease"/>
            <person name="Wu L."/>
            <person name="Ma J."/>
        </authorList>
    </citation>
    <scope>NUCLEOTIDE SEQUENCE [LARGE SCALE GENOMIC DNA]</scope>
    <source>
        <strain evidence="6">CCUG 49339</strain>
    </source>
</reference>
<gene>
    <name evidence="5" type="ORF">ACFSCX_11390</name>
</gene>
<evidence type="ECO:0000256" key="4">
    <source>
        <dbReference type="ARBA" id="ARBA00022842"/>
    </source>
</evidence>
<dbReference type="PANTHER" id="PTHR46470:SF2">
    <property type="entry name" value="GLYCERALDEHYDE 3-PHOSPHATE PHOSPHATASE"/>
    <property type="match status" value="1"/>
</dbReference>
<dbReference type="SFLD" id="SFLDS00003">
    <property type="entry name" value="Haloacid_Dehalogenase"/>
    <property type="match status" value="1"/>
</dbReference>
<dbReference type="SUPFAM" id="SSF56784">
    <property type="entry name" value="HAD-like"/>
    <property type="match status" value="1"/>
</dbReference>
<keyword evidence="4" id="KW-0460">Magnesium</keyword>
<protein>
    <submittedName>
        <fullName evidence="5">HAD family hydrolase</fullName>
        <ecNumber evidence="5">3.1.3.-</ecNumber>
    </submittedName>
</protein>
<dbReference type="InterPro" id="IPR023214">
    <property type="entry name" value="HAD_sf"/>
</dbReference>
<dbReference type="Gene3D" id="3.40.50.1000">
    <property type="entry name" value="HAD superfamily/HAD-like"/>
    <property type="match status" value="1"/>
</dbReference>
<keyword evidence="6" id="KW-1185">Reference proteome</keyword>
<evidence type="ECO:0000256" key="1">
    <source>
        <dbReference type="ARBA" id="ARBA00001946"/>
    </source>
</evidence>
<evidence type="ECO:0000256" key="2">
    <source>
        <dbReference type="ARBA" id="ARBA00022723"/>
    </source>
</evidence>
<dbReference type="RefSeq" id="WP_377928353.1">
    <property type="nucleotide sequence ID" value="NZ_JBHUEM010000017.1"/>
</dbReference>
<keyword evidence="2" id="KW-0479">Metal-binding</keyword>
<dbReference type="NCBIfam" id="TIGR01509">
    <property type="entry name" value="HAD-SF-IA-v3"/>
    <property type="match status" value="1"/>
</dbReference>
<dbReference type="InterPro" id="IPR036412">
    <property type="entry name" value="HAD-like_sf"/>
</dbReference>
<sequence>MREKAVIFDLDGTLHNRKQSLYLFLTSQYRTLLESHVNFSFDQFRSEFTKLDKNGHVWKDIVYEQLINSLGVNHIGADELLQNYINDFPTFSVLFDDTLNMLSWLKQEGYKLGMITNGKKVFQRNTILSLQLEEYFDHIIISEEVGLRKPDERIFDLSLTSLGVQACDSIFVGDHPIDDVEAAKKVGLMTIWCENPNWGSADAHKRCASISELPSLILELFDQNG</sequence>
<dbReference type="Pfam" id="PF13419">
    <property type="entry name" value="HAD_2"/>
    <property type="match status" value="1"/>
</dbReference>
<organism evidence="5 6">
    <name type="scientific">Bacillus salitolerans</name>
    <dbReference type="NCBI Taxonomy" id="1437434"/>
    <lineage>
        <taxon>Bacteria</taxon>
        <taxon>Bacillati</taxon>
        <taxon>Bacillota</taxon>
        <taxon>Bacilli</taxon>
        <taxon>Bacillales</taxon>
        <taxon>Bacillaceae</taxon>
        <taxon>Bacillus</taxon>
    </lineage>
</organism>
<name>A0ABW4LQV1_9BACI</name>
<evidence type="ECO:0000313" key="5">
    <source>
        <dbReference type="EMBL" id="MFD1737154.1"/>
    </source>
</evidence>
<dbReference type="PRINTS" id="PR00413">
    <property type="entry name" value="HADHALOGNASE"/>
</dbReference>
<dbReference type="PANTHER" id="PTHR46470">
    <property type="entry name" value="N-ACYLNEURAMINATE-9-PHOSPHATASE"/>
    <property type="match status" value="1"/>
</dbReference>
<dbReference type="EMBL" id="JBHUEM010000017">
    <property type="protein sequence ID" value="MFD1737154.1"/>
    <property type="molecule type" value="Genomic_DNA"/>
</dbReference>
<dbReference type="EC" id="3.1.3.-" evidence="5"/>
<keyword evidence="3 5" id="KW-0378">Hydrolase</keyword>
<evidence type="ECO:0000313" key="6">
    <source>
        <dbReference type="Proteomes" id="UP001597214"/>
    </source>
</evidence>
<accession>A0ABW4LQV1</accession>
<dbReference type="InterPro" id="IPR041492">
    <property type="entry name" value="HAD_2"/>
</dbReference>
<dbReference type="NCBIfam" id="TIGR01549">
    <property type="entry name" value="HAD-SF-IA-v1"/>
    <property type="match status" value="1"/>
</dbReference>
<proteinExistence type="predicted"/>
<evidence type="ECO:0000256" key="3">
    <source>
        <dbReference type="ARBA" id="ARBA00022801"/>
    </source>
</evidence>
<dbReference type="InterPro" id="IPR006439">
    <property type="entry name" value="HAD-SF_hydro_IA"/>
</dbReference>